<dbReference type="eggNOG" id="ENOG502ZAYI">
    <property type="taxonomic scope" value="Bacteria"/>
</dbReference>
<dbReference type="AlphaFoldDB" id="E6LJ87"/>
<dbReference type="HOGENOM" id="CLU_052804_0_0_9"/>
<dbReference type="EMBL" id="AEPW01000001">
    <property type="protein sequence ID" value="EFU78021.1"/>
    <property type="molecule type" value="Genomic_DNA"/>
</dbReference>
<evidence type="ECO:0000313" key="2">
    <source>
        <dbReference type="Proteomes" id="UP000003434"/>
    </source>
</evidence>
<sequence>MNIMINDKGKKEFIFQEDGMKRSRRNTLVGGMVALGLVLSGTAYAYWTDSLNVTTKATTGDFGVKFVDLGLYGQYGDETNKGAGWSIVDGIGDNSYVGDQFFLRGASDYNIIAKPGSIDAYKERAKGSNNVDFNAELKDKEKLTKDIGRAYKKAVTDASGKVVLTVDNMYPGYAQAFRSDIVNVGDIAAKLSNIKFESKNLDGAKESGNLDEMIGVAVFLHREQYEPNKTGNEPTFKLAKALADNGVDSSKFFKVGGVDFVRLSALNDADVKAALQNNVIKCAPASDQRLDMFVGVAMDPDAEGKFTTGTVEDRKDNDDKLSQGKGIQLSMDLLWDQFNAGKDAGNGNILVNQNK</sequence>
<dbReference type="Proteomes" id="UP000003434">
    <property type="component" value="Unassembled WGS sequence"/>
</dbReference>
<protein>
    <submittedName>
        <fullName evidence="1">Uncharacterized protein</fullName>
    </submittedName>
</protein>
<organism evidence="1 2">
    <name type="scientific">Lachnoanaerobaculum saburreum DSM 3986</name>
    <dbReference type="NCBI Taxonomy" id="887325"/>
    <lineage>
        <taxon>Bacteria</taxon>
        <taxon>Bacillati</taxon>
        <taxon>Bacillota</taxon>
        <taxon>Clostridia</taxon>
        <taxon>Lachnospirales</taxon>
        <taxon>Lachnospiraceae</taxon>
        <taxon>Lachnoanaerobaculum</taxon>
    </lineage>
</organism>
<dbReference type="NCBIfam" id="TIGR04088">
    <property type="entry name" value="cognate_SipW"/>
    <property type="match status" value="1"/>
</dbReference>
<accession>E6LJ87</accession>
<evidence type="ECO:0000313" key="1">
    <source>
        <dbReference type="EMBL" id="EFU78021.1"/>
    </source>
</evidence>
<gene>
    <name evidence="1" type="ORF">HMPREF0381_0022</name>
</gene>
<name>E6LJ87_9FIRM</name>
<dbReference type="InterPro" id="IPR023833">
    <property type="entry name" value="Signal_pept_SipW-depend-type"/>
</dbReference>
<comment type="caution">
    <text evidence="1">The sequence shown here is derived from an EMBL/GenBank/DDBJ whole genome shotgun (WGS) entry which is preliminary data.</text>
</comment>
<proteinExistence type="predicted"/>
<reference evidence="1 2" key="1">
    <citation type="submission" date="2010-12" db="EMBL/GenBank/DDBJ databases">
        <authorList>
            <person name="Muzny D."/>
            <person name="Qin X."/>
            <person name="Deng J."/>
            <person name="Jiang H."/>
            <person name="Liu Y."/>
            <person name="Qu J."/>
            <person name="Song X.-Z."/>
            <person name="Zhang L."/>
            <person name="Thornton R."/>
            <person name="Coyle M."/>
            <person name="Francisco L."/>
            <person name="Jackson L."/>
            <person name="Javaid M."/>
            <person name="Korchina V."/>
            <person name="Kovar C."/>
            <person name="Mata R."/>
            <person name="Mathew T."/>
            <person name="Ngo R."/>
            <person name="Nguyen L."/>
            <person name="Nguyen N."/>
            <person name="Okwuonu G."/>
            <person name="Ongeri F."/>
            <person name="Pham C."/>
            <person name="Simmons D."/>
            <person name="Wilczek-Boney K."/>
            <person name="Hale W."/>
            <person name="Jakkamsetti A."/>
            <person name="Pham P."/>
            <person name="Ruth R."/>
            <person name="San Lucas F."/>
            <person name="Warren J."/>
            <person name="Zhang J."/>
            <person name="Zhao Z."/>
            <person name="Zhou C."/>
            <person name="Zhu D."/>
            <person name="Lee S."/>
            <person name="Bess C."/>
            <person name="Blankenburg K."/>
            <person name="Forbes L."/>
            <person name="Fu Q."/>
            <person name="Gubbala S."/>
            <person name="Hirani K."/>
            <person name="Jayaseelan J.C."/>
            <person name="Lara F."/>
            <person name="Munidasa M."/>
            <person name="Palculict T."/>
            <person name="Patil S."/>
            <person name="Pu L.-L."/>
            <person name="Saada N."/>
            <person name="Tang L."/>
            <person name="Weissenberger G."/>
            <person name="Zhu Y."/>
            <person name="Hemphill L."/>
            <person name="Shang Y."/>
            <person name="Youmans B."/>
            <person name="Ayvaz T."/>
            <person name="Ross M."/>
            <person name="Santibanez J."/>
            <person name="Aqrawi P."/>
            <person name="Gross S."/>
            <person name="Joshi V."/>
            <person name="Fowler G."/>
            <person name="Nazareth L."/>
            <person name="Reid J."/>
            <person name="Worley K."/>
            <person name="Petrosino J."/>
            <person name="Highlander S."/>
            <person name="Gibbs R."/>
        </authorList>
    </citation>
    <scope>NUCLEOTIDE SEQUENCE [LARGE SCALE GENOMIC DNA]</scope>
    <source>
        <strain evidence="1 2">DSM 3986</strain>
    </source>
</reference>